<dbReference type="Proteomes" id="UP000024635">
    <property type="component" value="Unassembled WGS sequence"/>
</dbReference>
<name>A0A016UQQ2_9BILA</name>
<evidence type="ECO:0000313" key="3">
    <source>
        <dbReference type="Proteomes" id="UP000024635"/>
    </source>
</evidence>
<keyword evidence="1" id="KW-0812">Transmembrane</keyword>
<keyword evidence="3" id="KW-1185">Reference proteome</keyword>
<evidence type="ECO:0000256" key="1">
    <source>
        <dbReference type="SAM" id="Phobius"/>
    </source>
</evidence>
<keyword evidence="1" id="KW-1133">Transmembrane helix</keyword>
<feature type="transmembrane region" description="Helical" evidence="1">
    <location>
        <begin position="21"/>
        <end position="39"/>
    </location>
</feature>
<evidence type="ECO:0000313" key="2">
    <source>
        <dbReference type="EMBL" id="EYC17505.1"/>
    </source>
</evidence>
<gene>
    <name evidence="2" type="primary">Acey_s0030.g2094</name>
    <name evidence="2" type="ORF">Y032_0030g2094</name>
</gene>
<dbReference type="AlphaFoldDB" id="A0A016UQQ2"/>
<comment type="caution">
    <text evidence="2">The sequence shown here is derived from an EMBL/GenBank/DDBJ whole genome shotgun (WGS) entry which is preliminary data.</text>
</comment>
<reference evidence="3" key="1">
    <citation type="journal article" date="2015" name="Nat. Genet.">
        <title>The genome and transcriptome of the zoonotic hookworm Ancylostoma ceylanicum identify infection-specific gene families.</title>
        <authorList>
            <person name="Schwarz E.M."/>
            <person name="Hu Y."/>
            <person name="Antoshechkin I."/>
            <person name="Miller M.M."/>
            <person name="Sternberg P.W."/>
            <person name="Aroian R.V."/>
        </authorList>
    </citation>
    <scope>NUCLEOTIDE SEQUENCE</scope>
    <source>
        <strain evidence="3">HY135</strain>
    </source>
</reference>
<dbReference type="EMBL" id="JARK01001366">
    <property type="protein sequence ID" value="EYC17505.1"/>
    <property type="molecule type" value="Genomic_DNA"/>
</dbReference>
<keyword evidence="1" id="KW-0472">Membrane</keyword>
<protein>
    <submittedName>
        <fullName evidence="2">Uncharacterized protein</fullName>
    </submittedName>
</protein>
<organism evidence="2 3">
    <name type="scientific">Ancylostoma ceylanicum</name>
    <dbReference type="NCBI Taxonomy" id="53326"/>
    <lineage>
        <taxon>Eukaryota</taxon>
        <taxon>Metazoa</taxon>
        <taxon>Ecdysozoa</taxon>
        <taxon>Nematoda</taxon>
        <taxon>Chromadorea</taxon>
        <taxon>Rhabditida</taxon>
        <taxon>Rhabditina</taxon>
        <taxon>Rhabditomorpha</taxon>
        <taxon>Strongyloidea</taxon>
        <taxon>Ancylostomatidae</taxon>
        <taxon>Ancylostomatinae</taxon>
        <taxon>Ancylostoma</taxon>
    </lineage>
</organism>
<accession>A0A016UQQ2</accession>
<sequence length="74" mass="8540">MLRYSYCTNCRKPSPSGSCQALLKGLLRVLITIMTFILYPNALLRSYDFAKNFTYSTYSMPTVTLQNRTMVQNE</sequence>
<proteinExistence type="predicted"/>